<dbReference type="Pfam" id="PF06995">
    <property type="entry name" value="Phage_P2_GpU"/>
    <property type="match status" value="1"/>
</dbReference>
<sequence>MADVMMRLGTLKFGLRRAAYQELSRNSEWRWARQERIGTNDALQYTGIGADNVTLQGVVFPTFTGSVKNIDRMRTLATAALPLPLIDGLGKIWGLWVITSIGERQSVFAARGAPLRQEFDLSLTRFDAGLGGLRALLSF</sequence>
<dbReference type="EMBL" id="JAESVP010000007">
    <property type="protein sequence ID" value="MBL4929317.1"/>
    <property type="molecule type" value="Genomic_DNA"/>
</dbReference>
<dbReference type="Proteomes" id="UP000619033">
    <property type="component" value="Unassembled WGS sequence"/>
</dbReference>
<dbReference type="PIRSF" id="PIRSF029208">
    <property type="entry name" value="Phage_tail_GPU"/>
    <property type="match status" value="1"/>
</dbReference>
<dbReference type="InterPro" id="IPR016912">
    <property type="entry name" value="Phage_P2_GpU"/>
</dbReference>
<name>A0A8J7MTG5_9RHOB</name>
<protein>
    <submittedName>
        <fullName evidence="1">Phage tail protein</fullName>
    </submittedName>
</protein>
<evidence type="ECO:0000313" key="2">
    <source>
        <dbReference type="Proteomes" id="UP000619033"/>
    </source>
</evidence>
<keyword evidence="2" id="KW-1185">Reference proteome</keyword>
<reference evidence="1" key="1">
    <citation type="submission" date="2021-01" db="EMBL/GenBank/DDBJ databases">
        <title>Genome seq and assembly of Tabrizicola sp. KVB23.</title>
        <authorList>
            <person name="Chhetri G."/>
        </authorList>
    </citation>
    <scope>NUCLEOTIDE SEQUENCE</scope>
    <source>
        <strain evidence="1">KVB23</strain>
    </source>
</reference>
<proteinExistence type="predicted"/>
<dbReference type="RefSeq" id="WP_202661853.1">
    <property type="nucleotide sequence ID" value="NZ_JAESVP010000007.1"/>
</dbReference>
<dbReference type="AlphaFoldDB" id="A0A8J7MTG5"/>
<dbReference type="InterPro" id="IPR009734">
    <property type="entry name" value="Myoviridae_GpU"/>
</dbReference>
<accession>A0A8J7MTG5</accession>
<evidence type="ECO:0000313" key="1">
    <source>
        <dbReference type="EMBL" id="MBL4929317.1"/>
    </source>
</evidence>
<organism evidence="1 2">
    <name type="scientific">Fuscibacter oryzae</name>
    <dbReference type="NCBI Taxonomy" id="2803939"/>
    <lineage>
        <taxon>Bacteria</taxon>
        <taxon>Pseudomonadati</taxon>
        <taxon>Pseudomonadota</taxon>
        <taxon>Alphaproteobacteria</taxon>
        <taxon>Rhodobacterales</taxon>
        <taxon>Paracoccaceae</taxon>
        <taxon>Fuscibacter</taxon>
    </lineage>
</organism>
<comment type="caution">
    <text evidence="1">The sequence shown here is derived from an EMBL/GenBank/DDBJ whole genome shotgun (WGS) entry which is preliminary data.</text>
</comment>
<gene>
    <name evidence="1" type="ORF">JI744_14515</name>
</gene>